<sequence length="56" mass="6476">MLFRKPEIFFPARRPVGRKGKRTMCIRTRRLTRYTVLVLCALYAAWGGVSPSFGRS</sequence>
<keyword evidence="1" id="KW-0812">Transmembrane</keyword>
<accession>A0A3S3SUF3</accession>
<evidence type="ECO:0000313" key="2">
    <source>
        <dbReference type="EMBL" id="RWX50536.1"/>
    </source>
</evidence>
<dbReference type="EMBL" id="MTKR01000061">
    <property type="protein sequence ID" value="RWX50536.1"/>
    <property type="molecule type" value="Genomic_DNA"/>
</dbReference>
<proteinExistence type="predicted"/>
<organism evidence="2 3">
    <name type="scientific">Candidatus Electrothrix marina</name>
    <dbReference type="NCBI Taxonomy" id="1859130"/>
    <lineage>
        <taxon>Bacteria</taxon>
        <taxon>Pseudomonadati</taxon>
        <taxon>Thermodesulfobacteriota</taxon>
        <taxon>Desulfobulbia</taxon>
        <taxon>Desulfobulbales</taxon>
        <taxon>Desulfobulbaceae</taxon>
        <taxon>Candidatus Electrothrix</taxon>
    </lineage>
</organism>
<evidence type="ECO:0000313" key="3">
    <source>
        <dbReference type="Proteomes" id="UP000287615"/>
    </source>
</evidence>
<comment type="caution">
    <text evidence="2">The sequence shown here is derived from an EMBL/GenBank/DDBJ whole genome shotgun (WGS) entry which is preliminary data.</text>
</comment>
<dbReference type="AlphaFoldDB" id="A0A3S3SUF3"/>
<protein>
    <submittedName>
        <fullName evidence="2">Uncharacterized protein</fullName>
    </submittedName>
</protein>
<dbReference type="Proteomes" id="UP000287615">
    <property type="component" value="Unassembled WGS sequence"/>
</dbReference>
<name>A0A3S3SUF3_9BACT</name>
<keyword evidence="1" id="KW-1133">Transmembrane helix</keyword>
<keyword evidence="1" id="KW-0472">Membrane</keyword>
<gene>
    <name evidence="2" type="ORF">VU00_10614</name>
</gene>
<feature type="non-terminal residue" evidence="2">
    <location>
        <position position="56"/>
    </location>
</feature>
<reference evidence="2 3" key="1">
    <citation type="submission" date="2017-01" db="EMBL/GenBank/DDBJ databases">
        <title>The cable genome- insights into the physiology and evolution of filamentous bacteria capable of sulfide oxidation via long distance electron transfer.</title>
        <authorList>
            <person name="Schreiber L."/>
            <person name="Bjerg J.T."/>
            <person name="Boggild A."/>
            <person name="Van De Vossenberg J."/>
            <person name="Meysman F."/>
            <person name="Nielsen L.P."/>
            <person name="Schramm A."/>
            <person name="Kjeldsen K.U."/>
        </authorList>
    </citation>
    <scope>NUCLEOTIDE SEQUENCE [LARGE SCALE GENOMIC DNA]</scope>
    <source>
        <strain evidence="2">A3</strain>
    </source>
</reference>
<feature type="transmembrane region" description="Helical" evidence="1">
    <location>
        <begin position="31"/>
        <end position="49"/>
    </location>
</feature>
<evidence type="ECO:0000256" key="1">
    <source>
        <dbReference type="SAM" id="Phobius"/>
    </source>
</evidence>